<proteinExistence type="predicted"/>
<evidence type="ECO:0000313" key="3">
    <source>
        <dbReference type="Proteomes" id="UP001429357"/>
    </source>
</evidence>
<dbReference type="Proteomes" id="UP001429357">
    <property type="component" value="Unassembled WGS sequence"/>
</dbReference>
<gene>
    <name evidence="2" type="ORF">BAU18_001616</name>
</gene>
<reference evidence="2 3" key="2">
    <citation type="submission" date="2024-02" db="EMBL/GenBank/DDBJ databases">
        <title>The Genome Sequence of Enterococcus diestrammenae JM9A.</title>
        <authorList>
            <person name="Earl A."/>
            <person name="Manson A."/>
            <person name="Gilmore M."/>
            <person name="Sanders J."/>
            <person name="Shea T."/>
            <person name="Howe W."/>
            <person name="Livny J."/>
            <person name="Cuomo C."/>
            <person name="Neafsey D."/>
            <person name="Birren B."/>
        </authorList>
    </citation>
    <scope>NUCLEOTIDE SEQUENCE [LARGE SCALE GENOMIC DNA]</scope>
    <source>
        <strain evidence="2 3">JM9A</strain>
    </source>
</reference>
<protein>
    <recommendedName>
        <fullName evidence="4">Conjugal transfer protein</fullName>
    </recommendedName>
</protein>
<evidence type="ECO:0000313" key="2">
    <source>
        <dbReference type="EMBL" id="MEO1782023.1"/>
    </source>
</evidence>
<feature type="coiled-coil region" evidence="1">
    <location>
        <begin position="4"/>
        <end position="31"/>
    </location>
</feature>
<evidence type="ECO:0008006" key="4">
    <source>
        <dbReference type="Google" id="ProtNLM"/>
    </source>
</evidence>
<comment type="caution">
    <text evidence="2">The sequence shown here is derived from an EMBL/GenBank/DDBJ whole genome shotgun (WGS) entry which is preliminary data.</text>
</comment>
<reference evidence="3" key="1">
    <citation type="submission" date="2016-06" db="EMBL/GenBank/DDBJ databases">
        <title>Four novel species of enterococci isolated from chicken manure.</title>
        <authorList>
            <person name="Van Tyne D."/>
        </authorList>
    </citation>
    <scope>NUCLEOTIDE SEQUENCE [LARGE SCALE GENOMIC DNA]</scope>
    <source>
        <strain evidence="3">JM9A</strain>
    </source>
</reference>
<keyword evidence="3" id="KW-1185">Reference proteome</keyword>
<keyword evidence="1" id="KW-0175">Coiled coil</keyword>
<accession>A0ABV0F1U9</accession>
<name>A0ABV0F1U9_9ENTE</name>
<evidence type="ECO:0000256" key="1">
    <source>
        <dbReference type="SAM" id="Coils"/>
    </source>
</evidence>
<dbReference type="RefSeq" id="WP_161868624.1">
    <property type="nucleotide sequence ID" value="NZ_MAEI02000001.1"/>
</dbReference>
<organism evidence="2 3">
    <name type="scientific">Enterococcus diestrammenae</name>
    <dbReference type="NCBI Taxonomy" id="1155073"/>
    <lineage>
        <taxon>Bacteria</taxon>
        <taxon>Bacillati</taxon>
        <taxon>Bacillota</taxon>
        <taxon>Bacilli</taxon>
        <taxon>Lactobacillales</taxon>
        <taxon>Enterococcaceae</taxon>
        <taxon>Enterococcus</taxon>
    </lineage>
</organism>
<dbReference type="EMBL" id="MAEI02000001">
    <property type="protein sequence ID" value="MEO1782023.1"/>
    <property type="molecule type" value="Genomic_DNA"/>
</dbReference>
<sequence length="86" mass="10170">MANVEKYEMEIKKVEAKLSKLKKAKVMEENKQLVRIGKLYCEAKNKNGDLTYDEIYELLQNEIQETQINESEISVKEELEEIEMKN</sequence>